<proteinExistence type="inferred from homology"/>
<keyword evidence="2" id="KW-0204">Cytolysis</keyword>
<evidence type="ECO:0000313" key="3">
    <source>
        <dbReference type="EMBL" id="PHM65045.1"/>
    </source>
</evidence>
<evidence type="ECO:0000256" key="2">
    <source>
        <dbReference type="RuleBase" id="RU368102"/>
    </source>
</evidence>
<gene>
    <name evidence="3" type="ORF">Xsto_02357</name>
</gene>
<comment type="subcellular location">
    <subcellularLocation>
        <location evidence="2">Cytoplasm</location>
    </subcellularLocation>
</comment>
<comment type="function">
    <text evidence="2">Involved in fatty acylation of protoxin at internal lysine residues, thereby converting it to the active toxin.</text>
</comment>
<dbReference type="GO" id="GO:0031640">
    <property type="term" value="P:killing of cells of another organism"/>
    <property type="evidence" value="ECO:0007669"/>
    <property type="project" value="UniProtKB-KW"/>
</dbReference>
<dbReference type="GO" id="GO:0005737">
    <property type="term" value="C:cytoplasm"/>
    <property type="evidence" value="ECO:0007669"/>
    <property type="project" value="UniProtKB-SubCell"/>
</dbReference>
<name>A0A2D0KP30_9GAMM</name>
<reference evidence="3 4" key="1">
    <citation type="journal article" date="2017" name="Nat. Microbiol.">
        <title>Natural product diversity associated with the nematode symbionts Photorhabdus and Xenorhabdus.</title>
        <authorList>
            <person name="Tobias N.J."/>
            <person name="Wolff H."/>
            <person name="Djahanschiri B."/>
            <person name="Grundmann F."/>
            <person name="Kronenwerth M."/>
            <person name="Shi Y.M."/>
            <person name="Simonyi S."/>
            <person name="Grun P."/>
            <person name="Shapiro-Ilan D."/>
            <person name="Pidot S.J."/>
            <person name="Stinear T.P."/>
            <person name="Ebersberger I."/>
            <person name="Bode H.B."/>
        </authorList>
    </citation>
    <scope>NUCLEOTIDE SEQUENCE [LARGE SCALE GENOMIC DNA]</scope>
    <source>
        <strain evidence="3 4">DSM 17904</strain>
    </source>
</reference>
<dbReference type="EC" id="2.3.1.-" evidence="2"/>
<comment type="caution">
    <text evidence="3">The sequence shown here is derived from an EMBL/GenBank/DDBJ whole genome shotgun (WGS) entry which is preliminary data.</text>
</comment>
<dbReference type="AlphaFoldDB" id="A0A2D0KP30"/>
<dbReference type="GO" id="GO:0009404">
    <property type="term" value="P:toxin metabolic process"/>
    <property type="evidence" value="ECO:0007669"/>
    <property type="project" value="UniProtKB-UniRule"/>
</dbReference>
<evidence type="ECO:0000256" key="1">
    <source>
        <dbReference type="ARBA" id="ARBA00005686"/>
    </source>
</evidence>
<dbReference type="Pfam" id="PF02794">
    <property type="entry name" value="HlyC"/>
    <property type="match status" value="1"/>
</dbReference>
<keyword evidence="4" id="KW-1185">Reference proteome</keyword>
<dbReference type="RefSeq" id="WP_099125153.1">
    <property type="nucleotide sequence ID" value="NZ_CAWNRH010000094.1"/>
</dbReference>
<accession>A0A2D0KP30</accession>
<dbReference type="Proteomes" id="UP000222366">
    <property type="component" value="Unassembled WGS sequence"/>
</dbReference>
<dbReference type="EMBL" id="NJAJ01000020">
    <property type="protein sequence ID" value="PHM65045.1"/>
    <property type="molecule type" value="Genomic_DNA"/>
</dbReference>
<dbReference type="GO" id="GO:0016746">
    <property type="term" value="F:acyltransferase activity"/>
    <property type="evidence" value="ECO:0007669"/>
    <property type="project" value="UniProtKB-UniRule"/>
</dbReference>
<keyword evidence="2" id="KW-0963">Cytoplasm</keyword>
<evidence type="ECO:0000313" key="4">
    <source>
        <dbReference type="Proteomes" id="UP000222366"/>
    </source>
</evidence>
<protein>
    <recommendedName>
        <fullName evidence="2">RTX toxin-activating lysine-acyltransferase</fullName>
        <ecNumber evidence="2">2.3.1.-</ecNumber>
    </recommendedName>
</protein>
<sequence length="183" mass="21146">MRIGDYDVYAPLMLGEPANAIEMFGAVALLWMQSAEQRSAYVGELETQVLPFLTTEQYILVYHQARPIFYLSFALFNAQTELRYLTLDYAGYGDDGRALPLCNGDRFWILDWLAPLGHSREMAALMQREVLLNHCCRALYHKGDQHGPQVLRFRGRGVSRQQAAQWWQKYPLVRDLPERGFTL</sequence>
<keyword evidence="2 3" id="KW-0012">Acyltransferase</keyword>
<dbReference type="InterPro" id="IPR003996">
    <property type="entry name" value="RTX_toxin-activating_protC_bac"/>
</dbReference>
<comment type="similarity">
    <text evidence="1 2">Belongs to the RTX toxin acyltransferase family.</text>
</comment>
<keyword evidence="2 3" id="KW-0808">Transferase</keyword>
<organism evidence="3 4">
    <name type="scientific">Xenorhabdus stockiae</name>
    <dbReference type="NCBI Taxonomy" id="351614"/>
    <lineage>
        <taxon>Bacteria</taxon>
        <taxon>Pseudomonadati</taxon>
        <taxon>Pseudomonadota</taxon>
        <taxon>Gammaproteobacteria</taxon>
        <taxon>Enterobacterales</taxon>
        <taxon>Morganellaceae</taxon>
        <taxon>Xenorhabdus</taxon>
    </lineage>
</organism>